<organism evidence="8 9">
    <name type="scientific">Actinomyces radicidentis</name>
    <dbReference type="NCBI Taxonomy" id="111015"/>
    <lineage>
        <taxon>Bacteria</taxon>
        <taxon>Bacillati</taxon>
        <taxon>Actinomycetota</taxon>
        <taxon>Actinomycetes</taxon>
        <taxon>Actinomycetales</taxon>
        <taxon>Actinomycetaceae</taxon>
        <taxon>Actinomyces</taxon>
    </lineage>
</organism>
<dbReference type="STRING" id="111015.AXF14_07490"/>
<dbReference type="GO" id="GO:0015144">
    <property type="term" value="F:carbohydrate transmembrane transporter activity"/>
    <property type="evidence" value="ECO:0007669"/>
    <property type="project" value="InterPro"/>
</dbReference>
<evidence type="ECO:0000256" key="7">
    <source>
        <dbReference type="SAM" id="Phobius"/>
    </source>
</evidence>
<dbReference type="PANTHER" id="PTHR16119:SF17">
    <property type="entry name" value="TRANSMEMBRANE PROTEIN 144"/>
    <property type="match status" value="1"/>
</dbReference>
<comment type="subcellular location">
    <subcellularLocation>
        <location evidence="1">Membrane</location>
        <topology evidence="1">Multi-pass membrane protein</topology>
    </subcellularLocation>
</comment>
<proteinExistence type="inferred from homology"/>
<feature type="transmembrane region" description="Helical" evidence="7">
    <location>
        <begin position="218"/>
        <end position="242"/>
    </location>
</feature>
<keyword evidence="3" id="KW-0813">Transport</keyword>
<evidence type="ECO:0000256" key="1">
    <source>
        <dbReference type="ARBA" id="ARBA00004141"/>
    </source>
</evidence>
<dbReference type="InterPro" id="IPR010651">
    <property type="entry name" value="Sugar_transport"/>
</dbReference>
<evidence type="ECO:0000256" key="6">
    <source>
        <dbReference type="ARBA" id="ARBA00023136"/>
    </source>
</evidence>
<feature type="transmembrane region" description="Helical" evidence="7">
    <location>
        <begin position="132"/>
        <end position="152"/>
    </location>
</feature>
<protein>
    <submittedName>
        <fullName evidence="8">Multidrug DMT transporter permease</fullName>
    </submittedName>
</protein>
<feature type="transmembrane region" description="Helical" evidence="7">
    <location>
        <begin position="73"/>
        <end position="93"/>
    </location>
</feature>
<gene>
    <name evidence="8" type="ORF">AXF14_07490</name>
</gene>
<evidence type="ECO:0000256" key="3">
    <source>
        <dbReference type="ARBA" id="ARBA00022597"/>
    </source>
</evidence>
<feature type="transmembrane region" description="Helical" evidence="7">
    <location>
        <begin position="194"/>
        <end position="212"/>
    </location>
</feature>
<keyword evidence="5 7" id="KW-1133">Transmembrane helix</keyword>
<comment type="similarity">
    <text evidence="2">Belongs to the GRP transporter (TC 2.A.7.5) family.</text>
</comment>
<dbReference type="EMBL" id="CP014228">
    <property type="protein sequence ID" value="AMD88496.1"/>
    <property type="molecule type" value="Genomic_DNA"/>
</dbReference>
<keyword evidence="9" id="KW-1185">Reference proteome</keyword>
<feature type="transmembrane region" description="Helical" evidence="7">
    <location>
        <begin position="42"/>
        <end position="61"/>
    </location>
</feature>
<feature type="transmembrane region" description="Helical" evidence="7">
    <location>
        <begin position="99"/>
        <end position="120"/>
    </location>
</feature>
<keyword evidence="4 7" id="KW-0812">Transmembrane</keyword>
<keyword evidence="6 7" id="KW-0472">Membrane</keyword>
<dbReference type="CDD" id="cd23110">
    <property type="entry name" value="GRP"/>
    <property type="match status" value="1"/>
</dbReference>
<evidence type="ECO:0000256" key="2">
    <source>
        <dbReference type="ARBA" id="ARBA00006117"/>
    </source>
</evidence>
<dbReference type="Proteomes" id="UP000065220">
    <property type="component" value="Chromosome"/>
</dbReference>
<feature type="transmembrane region" description="Helical" evidence="7">
    <location>
        <begin position="164"/>
        <end position="182"/>
    </location>
</feature>
<name>A0A0X8JH06_ACTRD</name>
<reference evidence="9" key="1">
    <citation type="submission" date="2016-02" db="EMBL/GenBank/DDBJ databases">
        <authorList>
            <person name="Holder M.E."/>
            <person name="Ajami N.J."/>
            <person name="Petrosino J.F."/>
        </authorList>
    </citation>
    <scope>NUCLEOTIDE SEQUENCE [LARGE SCALE GENOMIC DNA]</scope>
    <source>
        <strain evidence="9">CCUG 36733</strain>
    </source>
</reference>
<dbReference type="KEGG" id="ard:AXF14_07490"/>
<dbReference type="GO" id="GO:0016020">
    <property type="term" value="C:membrane"/>
    <property type="evidence" value="ECO:0007669"/>
    <property type="project" value="UniProtKB-SubCell"/>
</dbReference>
<dbReference type="Pfam" id="PF06800">
    <property type="entry name" value="Sugar_transport"/>
    <property type="match status" value="1"/>
</dbReference>
<evidence type="ECO:0000313" key="8">
    <source>
        <dbReference type="EMBL" id="AMD88496.1"/>
    </source>
</evidence>
<feature type="transmembrane region" description="Helical" evidence="7">
    <location>
        <begin position="17"/>
        <end position="36"/>
    </location>
</feature>
<dbReference type="PANTHER" id="PTHR16119">
    <property type="entry name" value="TRANSMEMBRANE PROTEIN 144"/>
    <property type="match status" value="1"/>
</dbReference>
<feature type="transmembrane region" description="Helical" evidence="7">
    <location>
        <begin position="254"/>
        <end position="273"/>
    </location>
</feature>
<evidence type="ECO:0000313" key="9">
    <source>
        <dbReference type="Proteomes" id="UP000065220"/>
    </source>
</evidence>
<dbReference type="SUPFAM" id="SSF103481">
    <property type="entry name" value="Multidrug resistance efflux transporter EmrE"/>
    <property type="match status" value="2"/>
</dbReference>
<keyword evidence="3" id="KW-0762">Sugar transport</keyword>
<evidence type="ECO:0000256" key="5">
    <source>
        <dbReference type="ARBA" id="ARBA00022989"/>
    </source>
</evidence>
<dbReference type="InterPro" id="IPR037185">
    <property type="entry name" value="EmrE-like"/>
</dbReference>
<dbReference type="AlphaFoldDB" id="A0A0X8JH06"/>
<sequence>MALTIGAFPADARRQNVAVMAGAGIVSLAVTPFLGGDWSLKATLLGILSGLMWSTGQVLVLRGFHSWGVSRTMPLTTALQLALNAAIGVALLGEWRAPGALPLGLLALALIMAGALGCSWQEHDGPGPSSAARRAGLIATVLSALVYGSYAGMLRLADVSSADALGPMGIGLLLGSLACVRVIPSHEPVVGPRFWPSAVAGGIWAVGNAILLHSTTTVGVATGFSLSQLGFVISATGGVLLLGEQRSRREGRATAAGVVAAVIGVVLLGLAAAR</sequence>
<accession>A0A0X8JH06</accession>
<evidence type="ECO:0000256" key="4">
    <source>
        <dbReference type="ARBA" id="ARBA00022692"/>
    </source>
</evidence>